<dbReference type="SUPFAM" id="SSF56672">
    <property type="entry name" value="DNA/RNA polymerases"/>
    <property type="match status" value="1"/>
</dbReference>
<dbReference type="Pfam" id="PF00078">
    <property type="entry name" value="RVT_1"/>
    <property type="match status" value="1"/>
</dbReference>
<feature type="coiled-coil region" evidence="1">
    <location>
        <begin position="128"/>
        <end position="165"/>
    </location>
</feature>
<protein>
    <recommendedName>
        <fullName evidence="2">Reverse transcriptase domain-containing protein</fullName>
    </recommendedName>
</protein>
<reference evidence="3" key="1">
    <citation type="submission" date="2018-11" db="EMBL/GenBank/DDBJ databases">
        <authorList>
            <person name="Grassa J C."/>
        </authorList>
    </citation>
    <scope>NUCLEOTIDE SEQUENCE [LARGE SCALE GENOMIC DNA]</scope>
</reference>
<dbReference type="EnsemblPlants" id="evm.model.03.1299">
    <property type="protein sequence ID" value="cds.evm.model.03.1299"/>
    <property type="gene ID" value="evm.TU.03.1299"/>
</dbReference>
<evidence type="ECO:0000259" key="2">
    <source>
        <dbReference type="PROSITE" id="PS50878"/>
    </source>
</evidence>
<sequence length="1019" mass="117830">MLVKARFRDPLARRWRLRRNRAGIQTLHHLPMSAKKTWETFTNGKAMNRDQKLLFTEPMIRNGIKIAQVDLEEVREQGNCWKSAVICKVLGSNPPVPIFKGFIKRVWDIWGSTKCSSCSKFGHTKATCRHAKIQKEREEKQLQQVQKKQKEIKETMEKASNSSQQKKEWIIPKKTATQRQKNQATIGEKINPMSITFVYGLNTGEERKGMWVNLLTEGGNDVTINETVDATNWLVQIHNERLLKTRSDFSWTNNQDGDKRIYSKINHSFVNEDWNDRFPLTKAHYSWETILDHCACVISMAIDEKIVGKPFRYYNFWADHPEFKQAVLESWQKPVRVVGMKALSHKLLRLKHVMKKLNREVIRDIGRRYYESKALFLIARMQAQAHAQDLNFQQEEKEAPTNFINHEKLYHSFLRQRSKVTWLSKGVENNAYFHASLKKRRMENSIISFTNEQGVVIDNFYEVVDHYIGHFQLYMGTESRPTASLKTGCMEMGNCLNLEQQLSLIRPFTKKEIRKAFFTISDVKSPGPDCYGAGFFKKMWPELGSDFTHAVEIFFTTGSMPQEFHATMLTLILKTENPTKAVDYRPIACCTTIYKCVSKLICMRLPQVLPLIVNQNQGAFVQGRSIAHNVIILQDILKNYKRKNISPRCTLKVDISKAYDTVSWEFLEALLNTYKMPSRFIKWIMSCMRATTYSIMMNGRVQGSFKGKKGLRQGDPLSPLLFVLIMKYLTRRLIMVANQSKFKYNPMCKSLKIISLYFAADLMLFSKGSLSSLQVIKSVLNEFEAASGLAINANKSQLYFGGVKAEEKQAMLREMNLLEGVYPLKYLGVPLRPTKWKAEDCGVIIKKIKQRLHTWATRHLSFAGFKDGVKWNQAILAKYIWAISTKSDILWVKWVNNIYLKNNFIWTYDLKNDASWYWRKPFHLREKFTPHELTNAGDAKGRLKTKKLYNSKLYHTIFEISSSIRSSVIVPKHRLVGLMMRPTATYFLLAVSLSRFSLGFAIGLGQPIGQVTFKSGKDG</sequence>
<evidence type="ECO:0000313" key="4">
    <source>
        <dbReference type="Proteomes" id="UP000596661"/>
    </source>
</evidence>
<keyword evidence="1" id="KW-0175">Coiled coil</keyword>
<accession>A0A803P4Q5</accession>
<dbReference type="Gramene" id="evm.model.03.1299">
    <property type="protein sequence ID" value="cds.evm.model.03.1299"/>
    <property type="gene ID" value="evm.TU.03.1299"/>
</dbReference>
<reference evidence="3" key="2">
    <citation type="submission" date="2021-03" db="UniProtKB">
        <authorList>
            <consortium name="EnsemblPlants"/>
        </authorList>
    </citation>
    <scope>IDENTIFICATION</scope>
</reference>
<organism evidence="3 4">
    <name type="scientific">Cannabis sativa</name>
    <name type="common">Hemp</name>
    <name type="synonym">Marijuana</name>
    <dbReference type="NCBI Taxonomy" id="3483"/>
    <lineage>
        <taxon>Eukaryota</taxon>
        <taxon>Viridiplantae</taxon>
        <taxon>Streptophyta</taxon>
        <taxon>Embryophyta</taxon>
        <taxon>Tracheophyta</taxon>
        <taxon>Spermatophyta</taxon>
        <taxon>Magnoliopsida</taxon>
        <taxon>eudicotyledons</taxon>
        <taxon>Gunneridae</taxon>
        <taxon>Pentapetalae</taxon>
        <taxon>rosids</taxon>
        <taxon>fabids</taxon>
        <taxon>Rosales</taxon>
        <taxon>Cannabaceae</taxon>
        <taxon>Cannabis</taxon>
    </lineage>
</organism>
<feature type="domain" description="Reverse transcriptase" evidence="2">
    <location>
        <begin position="553"/>
        <end position="831"/>
    </location>
</feature>
<proteinExistence type="predicted"/>
<evidence type="ECO:0000313" key="3">
    <source>
        <dbReference type="EnsemblPlants" id="cds.evm.model.03.1299"/>
    </source>
</evidence>
<dbReference type="InterPro" id="IPR000477">
    <property type="entry name" value="RT_dom"/>
</dbReference>
<keyword evidence="4" id="KW-1185">Reference proteome</keyword>
<dbReference type="InterPro" id="IPR043502">
    <property type="entry name" value="DNA/RNA_pol_sf"/>
</dbReference>
<dbReference type="CDD" id="cd01650">
    <property type="entry name" value="RT_nLTR_like"/>
    <property type="match status" value="1"/>
</dbReference>
<evidence type="ECO:0000256" key="1">
    <source>
        <dbReference type="SAM" id="Coils"/>
    </source>
</evidence>
<dbReference type="EMBL" id="UZAU01000292">
    <property type="status" value="NOT_ANNOTATED_CDS"/>
    <property type="molecule type" value="Genomic_DNA"/>
</dbReference>
<dbReference type="PANTHER" id="PTHR31635:SF196">
    <property type="entry name" value="REVERSE TRANSCRIPTASE DOMAIN-CONTAINING PROTEIN-RELATED"/>
    <property type="match status" value="1"/>
</dbReference>
<dbReference type="Proteomes" id="UP000596661">
    <property type="component" value="Chromosome 3"/>
</dbReference>
<dbReference type="PROSITE" id="PS50878">
    <property type="entry name" value="RT_POL"/>
    <property type="match status" value="1"/>
</dbReference>
<dbReference type="PANTHER" id="PTHR31635">
    <property type="entry name" value="REVERSE TRANSCRIPTASE DOMAIN-CONTAINING PROTEIN-RELATED"/>
    <property type="match status" value="1"/>
</dbReference>
<dbReference type="AlphaFoldDB" id="A0A803P4Q5"/>
<name>A0A803P4Q5_CANSA</name>